<dbReference type="EMBL" id="JH719942">
    <property type="protein sequence ID" value="EJF52326.1"/>
    <property type="molecule type" value="Genomic_DNA"/>
</dbReference>
<dbReference type="Gene3D" id="2.50.20.10">
    <property type="entry name" value="Lipoprotein localisation LolA/LolB/LppX"/>
    <property type="match status" value="1"/>
</dbReference>
<feature type="signal peptide" evidence="1">
    <location>
        <begin position="1"/>
        <end position="20"/>
    </location>
</feature>
<dbReference type="CDD" id="cd16329">
    <property type="entry name" value="LolA_like"/>
    <property type="match status" value="1"/>
</dbReference>
<dbReference type="PANTHER" id="PTHR37507:SF2">
    <property type="entry name" value="SPORULATION PROTEIN YDCC"/>
    <property type="match status" value="1"/>
</dbReference>
<accession>J0XTR5</accession>
<dbReference type="HOGENOM" id="CLU_074356_2_0_10"/>
<proteinExistence type="predicted"/>
<evidence type="ECO:0000313" key="3">
    <source>
        <dbReference type="EMBL" id="EJF52326.1"/>
    </source>
</evidence>
<organism evidence="3 4">
    <name type="scientific">Saprospira grandis DSM 2844</name>
    <dbReference type="NCBI Taxonomy" id="694433"/>
    <lineage>
        <taxon>Bacteria</taxon>
        <taxon>Pseudomonadati</taxon>
        <taxon>Bacteroidota</taxon>
        <taxon>Saprospiria</taxon>
        <taxon>Saprospirales</taxon>
        <taxon>Saprospiraceae</taxon>
        <taxon>Saprospira</taxon>
    </lineage>
</organism>
<dbReference type="Pfam" id="PF17131">
    <property type="entry name" value="LolA_like"/>
    <property type="match status" value="1"/>
</dbReference>
<dbReference type="InterPro" id="IPR033399">
    <property type="entry name" value="TP_0789-like"/>
</dbReference>
<evidence type="ECO:0000259" key="2">
    <source>
        <dbReference type="Pfam" id="PF17131"/>
    </source>
</evidence>
<dbReference type="InterPro" id="IPR052944">
    <property type="entry name" value="Sporulation_related"/>
</dbReference>
<dbReference type="PANTHER" id="PTHR37507">
    <property type="entry name" value="SPORULATION PROTEIN YDCC"/>
    <property type="match status" value="1"/>
</dbReference>
<dbReference type="AlphaFoldDB" id="J0XTR5"/>
<protein>
    <submittedName>
        <fullName evidence="3">Outer membrane lipoprotein-sorting protein</fullName>
    </submittedName>
</protein>
<feature type="chain" id="PRO_5003741734" evidence="1">
    <location>
        <begin position="21"/>
        <end position="245"/>
    </location>
</feature>
<gene>
    <name evidence="3" type="ORF">SapgrDRAFT_0583</name>
</gene>
<dbReference type="OrthoDB" id="9803781at2"/>
<dbReference type="Proteomes" id="UP000005113">
    <property type="component" value="Unassembled WGS sequence"/>
</dbReference>
<sequence>MKKILCSLVLILFTMAPNWAQTASEIIAKMDENMNAKTQISRSQMVIHGRRGSRTVESRSYSEGNQKAYTEYLAPARERGTKMLKLGDRLWIYSPATDRSIQLSGHMLRQSVMGSDLSYEDMMEDRKMQDIYSLRLLGEEELQGQRVWVLELVAKVEGLSYPKRKIWVDQRYYVPLKEELYAKSGQLLKELTFSEVKAFGDRYYPTITHYKDALKKGKGTDFILLELALDEAIPEHYFNKSILKR</sequence>
<name>J0XTR5_9BACT</name>
<feature type="domain" description="Uncharacterized protein TP-0789" evidence="2">
    <location>
        <begin position="64"/>
        <end position="245"/>
    </location>
</feature>
<keyword evidence="3" id="KW-0449">Lipoprotein</keyword>
<evidence type="ECO:0000313" key="4">
    <source>
        <dbReference type="Proteomes" id="UP000005113"/>
    </source>
</evidence>
<dbReference type="RefSeq" id="WP_002657194.1">
    <property type="nucleotide sequence ID" value="NZ_JH719942.1"/>
</dbReference>
<reference evidence="4" key="1">
    <citation type="journal article" date="2012" name="Stand. Genomic Sci.">
        <title>Permanent draft genome sequence of the gliding predator Saprospira grandis strain Sa g1 (= HR1).</title>
        <authorList>
            <person name="Mavromatis K."/>
            <person name="Chertkov O."/>
            <person name="Lapidus A."/>
            <person name="Nolan M."/>
            <person name="Lucas S."/>
            <person name="Tice H."/>
            <person name="Del Rio T.G."/>
            <person name="Cheng J.F."/>
            <person name="Han C."/>
            <person name="Tapia R."/>
            <person name="Bruce D."/>
            <person name="Goodwin L.A."/>
            <person name="Pitluck S."/>
            <person name="Huntemann M."/>
            <person name="Liolios K."/>
            <person name="Pagani I."/>
            <person name="Ivanova N."/>
            <person name="Mikhailova N."/>
            <person name="Pati A."/>
            <person name="Chen A."/>
            <person name="Palaniappan K."/>
            <person name="Land M."/>
            <person name="Brambilla E.M."/>
            <person name="Rohde M."/>
            <person name="Spring S."/>
            <person name="Goker M."/>
            <person name="Detter J.C."/>
            <person name="Bristow J."/>
            <person name="Eisen J.A."/>
            <person name="Markowitz V."/>
            <person name="Hugenholtz P."/>
            <person name="Kyrpides N.C."/>
            <person name="Klenk H.P."/>
            <person name="Woyke T."/>
        </authorList>
    </citation>
    <scope>NUCLEOTIDE SEQUENCE [LARGE SCALE GENOMIC DNA]</scope>
    <source>
        <strain evidence="4">DSM 2844</strain>
    </source>
</reference>
<evidence type="ECO:0000256" key="1">
    <source>
        <dbReference type="SAM" id="SignalP"/>
    </source>
</evidence>
<keyword evidence="1" id="KW-0732">Signal</keyword>